<feature type="non-terminal residue" evidence="2">
    <location>
        <position position="1"/>
    </location>
</feature>
<evidence type="ECO:0000313" key="3">
    <source>
        <dbReference type="Proteomes" id="UP000235371"/>
    </source>
</evidence>
<protein>
    <submittedName>
        <fullName evidence="2">HET-domain-containing protein</fullName>
    </submittedName>
</protein>
<dbReference type="Pfam" id="PF06985">
    <property type="entry name" value="HET"/>
    <property type="match status" value="1"/>
</dbReference>
<dbReference type="Proteomes" id="UP000235371">
    <property type="component" value="Unassembled WGS sequence"/>
</dbReference>
<dbReference type="AlphaFoldDB" id="A0A2J6TVC4"/>
<organism evidence="2 3">
    <name type="scientific">Hyaloscypha bicolor E</name>
    <dbReference type="NCBI Taxonomy" id="1095630"/>
    <lineage>
        <taxon>Eukaryota</taxon>
        <taxon>Fungi</taxon>
        <taxon>Dikarya</taxon>
        <taxon>Ascomycota</taxon>
        <taxon>Pezizomycotina</taxon>
        <taxon>Leotiomycetes</taxon>
        <taxon>Helotiales</taxon>
        <taxon>Hyaloscyphaceae</taxon>
        <taxon>Hyaloscypha</taxon>
        <taxon>Hyaloscypha bicolor</taxon>
    </lineage>
</organism>
<dbReference type="InterPro" id="IPR010730">
    <property type="entry name" value="HET"/>
</dbReference>
<dbReference type="PANTHER" id="PTHR33112">
    <property type="entry name" value="DOMAIN PROTEIN, PUTATIVE-RELATED"/>
    <property type="match status" value="1"/>
</dbReference>
<dbReference type="GeneID" id="36581652"/>
<dbReference type="EMBL" id="KZ613740">
    <property type="protein sequence ID" value="PMD66984.1"/>
    <property type="molecule type" value="Genomic_DNA"/>
</dbReference>
<keyword evidence="3" id="KW-1185">Reference proteome</keyword>
<dbReference type="OrthoDB" id="5428863at2759"/>
<name>A0A2J6TVC4_9HELO</name>
<evidence type="ECO:0000259" key="1">
    <source>
        <dbReference type="Pfam" id="PF06985"/>
    </source>
</evidence>
<sequence>YSALSYVWGQDNGAFEARRNNIREISKPYGLFRHLDDLPRVIRDALIFTKAIGERYIWIDRICIVQDYDAEKSRIIPKMNVVYSSAFLTIFSSAWGGTSAGLSGLRPFSPHRAQKSIQLAGDLEMILPHNLENVLVCPWASRGWTFQEFFSARRKVVFVNGQAVYICRNGSRREDLTRSHTTIFQKFFRLGPAEWQPPLWTLAPTNIQFSYMRYVEVFVRRNLKFDSDILDAFAGVINCFRVDFGLTCTYGILDSLFGLDIHWHPEEWVERREGFPSWSGLAGRARSACLGMVWTRHMDARPYVNAIPVEYRG</sequence>
<proteinExistence type="predicted"/>
<dbReference type="PANTHER" id="PTHR33112:SF16">
    <property type="entry name" value="HETEROKARYON INCOMPATIBILITY DOMAIN-CONTAINING PROTEIN"/>
    <property type="match status" value="1"/>
</dbReference>
<reference evidence="2 3" key="1">
    <citation type="submission" date="2016-04" db="EMBL/GenBank/DDBJ databases">
        <title>A degradative enzymes factory behind the ericoid mycorrhizal symbiosis.</title>
        <authorList>
            <consortium name="DOE Joint Genome Institute"/>
            <person name="Martino E."/>
            <person name="Morin E."/>
            <person name="Grelet G."/>
            <person name="Kuo A."/>
            <person name="Kohler A."/>
            <person name="Daghino S."/>
            <person name="Barry K."/>
            <person name="Choi C."/>
            <person name="Cichocki N."/>
            <person name="Clum A."/>
            <person name="Copeland A."/>
            <person name="Hainaut M."/>
            <person name="Haridas S."/>
            <person name="Labutti K."/>
            <person name="Lindquist E."/>
            <person name="Lipzen A."/>
            <person name="Khouja H.-R."/>
            <person name="Murat C."/>
            <person name="Ohm R."/>
            <person name="Olson A."/>
            <person name="Spatafora J."/>
            <person name="Veneault-Fourrey C."/>
            <person name="Henrissat B."/>
            <person name="Grigoriev I."/>
            <person name="Martin F."/>
            <person name="Perotto S."/>
        </authorList>
    </citation>
    <scope>NUCLEOTIDE SEQUENCE [LARGE SCALE GENOMIC DNA]</scope>
    <source>
        <strain evidence="2 3">E</strain>
    </source>
</reference>
<accession>A0A2J6TVC4</accession>
<dbReference type="InParanoid" id="A0A2J6TVC4"/>
<feature type="domain" description="Heterokaryon incompatibility" evidence="1">
    <location>
        <begin position="1"/>
        <end position="148"/>
    </location>
</feature>
<dbReference type="STRING" id="1095630.A0A2J6TVC4"/>
<dbReference type="RefSeq" id="XP_024743888.1">
    <property type="nucleotide sequence ID" value="XM_024873572.1"/>
</dbReference>
<evidence type="ECO:0000313" key="2">
    <source>
        <dbReference type="EMBL" id="PMD66984.1"/>
    </source>
</evidence>
<gene>
    <name evidence="2" type="ORF">K444DRAFT_515163</name>
</gene>